<feature type="compositionally biased region" description="Basic and acidic residues" evidence="5">
    <location>
        <begin position="1612"/>
        <end position="1621"/>
    </location>
</feature>
<feature type="compositionally biased region" description="Basic and acidic residues" evidence="5">
    <location>
        <begin position="1263"/>
        <end position="1285"/>
    </location>
</feature>
<feature type="compositionally biased region" description="Gly residues" evidence="5">
    <location>
        <begin position="798"/>
        <end position="808"/>
    </location>
</feature>
<evidence type="ECO:0000313" key="7">
    <source>
        <dbReference type="EMBL" id="CEM17846.1"/>
    </source>
</evidence>
<feature type="region of interest" description="Disordered" evidence="5">
    <location>
        <begin position="1421"/>
        <end position="1443"/>
    </location>
</feature>
<feature type="compositionally biased region" description="Gly residues" evidence="5">
    <location>
        <begin position="978"/>
        <end position="988"/>
    </location>
</feature>
<feature type="region of interest" description="Disordered" evidence="5">
    <location>
        <begin position="784"/>
        <end position="813"/>
    </location>
</feature>
<feature type="region of interest" description="Disordered" evidence="5">
    <location>
        <begin position="503"/>
        <end position="541"/>
    </location>
</feature>
<evidence type="ECO:0000256" key="1">
    <source>
        <dbReference type="ARBA" id="ARBA00022723"/>
    </source>
</evidence>
<dbReference type="InterPro" id="IPR001841">
    <property type="entry name" value="Znf_RING"/>
</dbReference>
<name>A0A0G4FT40_9ALVE</name>
<evidence type="ECO:0000256" key="5">
    <source>
        <dbReference type="SAM" id="MobiDB-lite"/>
    </source>
</evidence>
<feature type="compositionally biased region" description="Basic residues" evidence="5">
    <location>
        <begin position="199"/>
        <end position="209"/>
    </location>
</feature>
<feature type="compositionally biased region" description="Basic and acidic residues" evidence="5">
    <location>
        <begin position="1493"/>
        <end position="1505"/>
    </location>
</feature>
<proteinExistence type="predicted"/>
<feature type="compositionally biased region" description="Low complexity" evidence="5">
    <location>
        <begin position="304"/>
        <end position="325"/>
    </location>
</feature>
<feature type="compositionally biased region" description="Basic and acidic residues" evidence="5">
    <location>
        <begin position="437"/>
        <end position="449"/>
    </location>
</feature>
<dbReference type="GO" id="GO:0008270">
    <property type="term" value="F:zinc ion binding"/>
    <property type="evidence" value="ECO:0007669"/>
    <property type="project" value="UniProtKB-KW"/>
</dbReference>
<sequence>MPSDFVKGGPSGTEQPFCSICLENITEEHAYVNECFHVFHFDCIRGWASHENPARVVCPNCKRGFSSLIYDVFNERIYRTWYWQTRQSDPPDRVWRRQLTYARRQFAMLPPIPYGVSFSEFYCLEAYMPYYRSHMRAAHAAAEGAWRSQWRFRPRNRKEAPPGFHRNYRQDKRRICAHPLGPGRGEDSEEERKGEREKALRRRNRKSVHRPTERGKSLRAGRADEEELPLPASQKGLSRGKRMGQGGQHSARIVGGRGERGRGKEVCSSSSSEIREGESAEVSALQIGLSDRGTGSAGGVVHTSAEASSSSSSSSSASAFASASSPPDPPLISPSSLSAPPAEKPVLLLGDDNSPGKTDSHLEAAGIRLEEGKREHGEREVGEKEEGTGAKRKRSPSPRQRGEEEEGVFFPEHEHLSAEIQRQSLSSSPPTDPQRGGGHETESAGREVRVVPPTGEEQELTLSRAARPCAAGSAGALENENENDAGVVSASASASAASASARMGGACAKRPFDSSDESRGKGEREEGMREEEEEEEVEGEVEVTAVRRSRYCMSETFVRLLQTHDSFSRLRMDALLTNDLPALREEGSFSNNFVKNFVINNLMVLGKVDLDAARLGVFRERDPPSERRADGVFLGRREGGEGEKMRAWRSGAPSVRRHLSLEDAFVIPRQPDGERGEGGGVSENGRAGLWSGGSVALMQSSDSSRGSGSVGGNAVGSRVGENERERQKTLPICIQDSESDSEGEGGSSFSSSNVEEIERFPAASAAAAGAGGGRNAFSARHPVPIELDDESEVEVTGSLGGREMGSGSGEPQTGVSAAAAVRFAARAAAAAASDSRRAEEVARQAAIALASAERKRKRELERRMREEWSRREGVGGGWGGTGLRWGTDVPLGGPWMPRGPSGFSLQAQMKPPYGMEGEPRRREIPSGVFSLCDSSPEGLPDCRLRSLVEGQREGERGEDTGGEAIARLHIGVLRRGVEGQGGHESGQGDGDREGMFSRTGGGRRAHAEVLNVEESDEEGGGGGSSREEGIHFLGGDATGRTDEGGNHVGVPERGVIVEREPDGELPPSSCPDGGGEVGSSLGLESREVREEGESGSSGAVRAFRFVSETGTDNAVPGADQGQMVDQRGGRGEAPLSVSTDLPVWRQSQGQAIETETNGQAAAESLEGRGGRGSERLVAASSPSDFVDLDLGVEEGGEDSQRIRPSSSPSSVQLVSPHADAVGGGLEAERGPSFSSSASAEFVGGRGGESGGLQLQVRSDSSGDVDRLWIGSKEDSREGGERERPPNDCSSSSYDDDDLEMIMSRDSGELAEEEEEGEEDMGEESEREGGQSDDRMDVSETEDEMDVSESEEDTIDLERERRMDEIQEEEEYLRQAGRGDVIPISSESSVGEDSEAAPASPSASSSLTVSAFSVVAPAVVDLSSSSSDGDDGDGDGDGFGDQGVCPDPSALFPWCPESDSYRRGCWACWELLSCAERVAAVVEDGAIRFAPPSRVEEGGVEDKRETSGVSSTSCASSSSSSSSSSSASASTAVTASVSVGRAKAPSDMPRPSEPVAARPDEPGKVGGIGQASVGGDDECKIIFQQKRRRQEPSSARPGGISVAAGGQQPNRKNVSERKSAVAKEEERQWALSRGMAHMLVRELAAYVILGGNFEAFASARIPRIELGAREMDRNGDEPEKY</sequence>
<dbReference type="PROSITE" id="PS50089">
    <property type="entry name" value="ZF_RING_2"/>
    <property type="match status" value="1"/>
</dbReference>
<feature type="region of interest" description="Disordered" evidence="5">
    <location>
        <begin position="975"/>
        <end position="1080"/>
    </location>
</feature>
<organism evidence="7">
    <name type="scientific">Chromera velia CCMP2878</name>
    <dbReference type="NCBI Taxonomy" id="1169474"/>
    <lineage>
        <taxon>Eukaryota</taxon>
        <taxon>Sar</taxon>
        <taxon>Alveolata</taxon>
        <taxon>Colpodellida</taxon>
        <taxon>Chromeraceae</taxon>
        <taxon>Chromera</taxon>
    </lineage>
</organism>
<dbReference type="Gene3D" id="3.30.40.10">
    <property type="entry name" value="Zinc/RING finger domain, C3HC4 (zinc finger)"/>
    <property type="match status" value="1"/>
</dbReference>
<keyword evidence="2 4" id="KW-0863">Zinc-finger</keyword>
<evidence type="ECO:0000256" key="3">
    <source>
        <dbReference type="ARBA" id="ARBA00022833"/>
    </source>
</evidence>
<feature type="compositionally biased region" description="Acidic residues" evidence="5">
    <location>
        <begin position="1186"/>
        <end position="1197"/>
    </location>
</feature>
<feature type="compositionally biased region" description="Acidic residues" evidence="5">
    <location>
        <begin position="1427"/>
        <end position="1437"/>
    </location>
</feature>
<feature type="compositionally biased region" description="Acidic residues" evidence="5">
    <location>
        <begin position="1338"/>
        <end position="1354"/>
    </location>
</feature>
<protein>
    <recommendedName>
        <fullName evidence="6">RING-type domain-containing protein</fullName>
    </recommendedName>
</protein>
<feature type="region of interest" description="Disordered" evidence="5">
    <location>
        <begin position="156"/>
        <end position="466"/>
    </location>
</feature>
<feature type="compositionally biased region" description="Low complexity" evidence="5">
    <location>
        <begin position="1395"/>
        <end position="1407"/>
    </location>
</feature>
<keyword evidence="1" id="KW-0479">Metal-binding</keyword>
<dbReference type="Pfam" id="PF13639">
    <property type="entry name" value="zf-RING_2"/>
    <property type="match status" value="1"/>
</dbReference>
<keyword evidence="3" id="KW-0862">Zinc</keyword>
<feature type="compositionally biased region" description="Polar residues" evidence="5">
    <location>
        <begin position="420"/>
        <end position="429"/>
    </location>
</feature>
<feature type="compositionally biased region" description="Basic and acidic residues" evidence="5">
    <location>
        <begin position="358"/>
        <end position="389"/>
    </location>
</feature>
<evidence type="ECO:0000256" key="2">
    <source>
        <dbReference type="ARBA" id="ARBA00022771"/>
    </source>
</evidence>
<feature type="compositionally biased region" description="Low complexity" evidence="5">
    <location>
        <begin position="1506"/>
        <end position="1538"/>
    </location>
</feature>
<feature type="compositionally biased region" description="Basic and acidic residues" evidence="5">
    <location>
        <begin position="1355"/>
        <end position="1364"/>
    </location>
</feature>
<feature type="domain" description="RING-type" evidence="6">
    <location>
        <begin position="18"/>
        <end position="62"/>
    </location>
</feature>
<feature type="compositionally biased region" description="Low complexity" evidence="5">
    <location>
        <begin position="1202"/>
        <end position="1215"/>
    </location>
</feature>
<evidence type="ECO:0000259" key="6">
    <source>
        <dbReference type="PROSITE" id="PS50089"/>
    </source>
</evidence>
<feature type="compositionally biased region" description="Basic and acidic residues" evidence="5">
    <location>
        <begin position="184"/>
        <end position="198"/>
    </location>
</feature>
<feature type="compositionally biased region" description="Basic and acidic residues" evidence="5">
    <location>
        <begin position="510"/>
        <end position="527"/>
    </location>
</feature>
<dbReference type="PANTHER" id="PTHR45969">
    <property type="entry name" value="RING ZINC FINGER PROTEIN-RELATED"/>
    <property type="match status" value="1"/>
</dbReference>
<dbReference type="SMART" id="SM00184">
    <property type="entry name" value="RING"/>
    <property type="match status" value="1"/>
</dbReference>
<accession>A0A0G4FT40</accession>
<gene>
    <name evidence="7" type="ORF">Cvel_18603</name>
</gene>
<feature type="region of interest" description="Disordered" evidence="5">
    <location>
        <begin position="1492"/>
        <end position="1621"/>
    </location>
</feature>
<feature type="compositionally biased region" description="Basic and acidic residues" evidence="5">
    <location>
        <begin position="1165"/>
        <end position="1174"/>
    </location>
</feature>
<feature type="region of interest" description="Disordered" evidence="5">
    <location>
        <begin position="1110"/>
        <end position="1407"/>
    </location>
</feature>
<feature type="region of interest" description="Disordered" evidence="5">
    <location>
        <begin position="668"/>
        <end position="752"/>
    </location>
</feature>
<dbReference type="VEuPathDB" id="CryptoDB:Cvel_18603"/>
<dbReference type="InterPro" id="IPR013083">
    <property type="entry name" value="Znf_RING/FYVE/PHD"/>
</dbReference>
<feature type="compositionally biased region" description="Basic and acidic residues" evidence="5">
    <location>
        <begin position="1326"/>
        <end position="1337"/>
    </location>
</feature>
<reference evidence="7" key="1">
    <citation type="submission" date="2014-11" db="EMBL/GenBank/DDBJ databases">
        <authorList>
            <person name="Otto D Thomas"/>
            <person name="Naeem Raeece"/>
        </authorList>
    </citation>
    <scope>NUCLEOTIDE SEQUENCE</scope>
</reference>
<feature type="compositionally biased region" description="Polar residues" evidence="5">
    <location>
        <begin position="1145"/>
        <end position="1159"/>
    </location>
</feature>
<feature type="compositionally biased region" description="Acidic residues" evidence="5">
    <location>
        <begin position="528"/>
        <end position="541"/>
    </location>
</feature>
<dbReference type="SUPFAM" id="SSF57850">
    <property type="entry name" value="RING/U-box"/>
    <property type="match status" value="1"/>
</dbReference>
<evidence type="ECO:0000256" key="4">
    <source>
        <dbReference type="PROSITE-ProRule" id="PRU00175"/>
    </source>
</evidence>
<feature type="compositionally biased region" description="Acidic residues" evidence="5">
    <location>
        <begin position="1308"/>
        <end position="1325"/>
    </location>
</feature>
<dbReference type="EMBL" id="CDMZ01000609">
    <property type="protein sequence ID" value="CEM17846.1"/>
    <property type="molecule type" value="Genomic_DNA"/>
</dbReference>